<evidence type="ECO:0000256" key="1">
    <source>
        <dbReference type="ARBA" id="ARBA00022679"/>
    </source>
</evidence>
<evidence type="ECO:0000313" key="4">
    <source>
        <dbReference type="EMBL" id="OGL44321.1"/>
    </source>
</evidence>
<evidence type="ECO:0000259" key="3">
    <source>
        <dbReference type="Pfam" id="PF00294"/>
    </source>
</evidence>
<dbReference type="InterPro" id="IPR029056">
    <property type="entry name" value="Ribokinase-like"/>
</dbReference>
<keyword evidence="1" id="KW-0808">Transferase</keyword>
<organism evidence="4 5">
    <name type="scientific">Candidatus Schekmanbacteria bacterium RBG_16_38_11</name>
    <dbReference type="NCBI Taxonomy" id="1817880"/>
    <lineage>
        <taxon>Bacteria</taxon>
        <taxon>Candidatus Schekmaniibacteriota</taxon>
    </lineage>
</organism>
<dbReference type="AlphaFoldDB" id="A0A1F7RSA8"/>
<protein>
    <submittedName>
        <fullName evidence="4">Sugar kinase</fullName>
    </submittedName>
</protein>
<dbReference type="InterPro" id="IPR011611">
    <property type="entry name" value="PfkB_dom"/>
</dbReference>
<dbReference type="PANTHER" id="PTHR10584:SF166">
    <property type="entry name" value="RIBOKINASE"/>
    <property type="match status" value="1"/>
</dbReference>
<proteinExistence type="predicted"/>
<dbReference type="Gene3D" id="3.40.1190.20">
    <property type="match status" value="1"/>
</dbReference>
<dbReference type="Proteomes" id="UP000178435">
    <property type="component" value="Unassembled WGS sequence"/>
</dbReference>
<dbReference type="PROSITE" id="PS00584">
    <property type="entry name" value="PFKB_KINASES_2"/>
    <property type="match status" value="1"/>
</dbReference>
<feature type="domain" description="Carbohydrate kinase PfkB" evidence="3">
    <location>
        <begin position="17"/>
        <end position="274"/>
    </location>
</feature>
<dbReference type="EMBL" id="MGDF01000148">
    <property type="protein sequence ID" value="OGL44321.1"/>
    <property type="molecule type" value="Genomic_DNA"/>
</dbReference>
<accession>A0A1F7RSA8</accession>
<dbReference type="GO" id="GO:0005829">
    <property type="term" value="C:cytosol"/>
    <property type="evidence" value="ECO:0007669"/>
    <property type="project" value="TreeGrafter"/>
</dbReference>
<name>A0A1F7RSA8_9BACT</name>
<keyword evidence="2 4" id="KW-0418">Kinase</keyword>
<dbReference type="SUPFAM" id="SSF53613">
    <property type="entry name" value="Ribokinase-like"/>
    <property type="match status" value="1"/>
</dbReference>
<gene>
    <name evidence="4" type="ORF">A2149_08635</name>
</gene>
<reference evidence="4 5" key="1">
    <citation type="journal article" date="2016" name="Nat. Commun.">
        <title>Thousands of microbial genomes shed light on interconnected biogeochemical processes in an aquifer system.</title>
        <authorList>
            <person name="Anantharaman K."/>
            <person name="Brown C.T."/>
            <person name="Hug L.A."/>
            <person name="Sharon I."/>
            <person name="Castelle C.J."/>
            <person name="Probst A.J."/>
            <person name="Thomas B.C."/>
            <person name="Singh A."/>
            <person name="Wilkins M.J."/>
            <person name="Karaoz U."/>
            <person name="Brodie E.L."/>
            <person name="Williams K.H."/>
            <person name="Hubbard S.S."/>
            <person name="Banfield J.F."/>
        </authorList>
    </citation>
    <scope>NUCLEOTIDE SEQUENCE [LARGE SCALE GENOMIC DNA]</scope>
</reference>
<comment type="caution">
    <text evidence="4">The sequence shown here is derived from an EMBL/GenBank/DDBJ whole genome shotgun (WGS) entry which is preliminary data.</text>
</comment>
<dbReference type="GO" id="GO:0016301">
    <property type="term" value="F:kinase activity"/>
    <property type="evidence" value="ECO:0007669"/>
    <property type="project" value="UniProtKB-KW"/>
</dbReference>
<sequence>MSIVVVGSVALDSVKTPFGEVEEVLGGSATYFSTSASFFADVKLVAVVGEDFPDRHIKFLKSRSIDLSGLQQRPGKTFRWKGKYGYDLNEAITLDTKLNVFENFTPLIPEEYKNADYVFLANIDPELQSNVLAAVENPKLVALDTMNFWIEGKPEALKKALGKIDVLIINDGETREFAKEPNIVLAARKILKLGPRMIIVKRGEYGALMFSNNSVFAAPAYPLHSINDPTGAGDTFAGGFLGYIASIDRFDEQAIRQGIIFGSVMASFAVEDFSLNRLISLTMSEIRERFKEFKKLSHFDDLHEPLEK</sequence>
<evidence type="ECO:0000313" key="5">
    <source>
        <dbReference type="Proteomes" id="UP000178435"/>
    </source>
</evidence>
<dbReference type="InterPro" id="IPR002173">
    <property type="entry name" value="Carboh/pur_kinase_PfkB_CS"/>
</dbReference>
<dbReference type="PANTHER" id="PTHR10584">
    <property type="entry name" value="SUGAR KINASE"/>
    <property type="match status" value="1"/>
</dbReference>
<dbReference type="Pfam" id="PF00294">
    <property type="entry name" value="PfkB"/>
    <property type="match status" value="1"/>
</dbReference>
<evidence type="ECO:0000256" key="2">
    <source>
        <dbReference type="ARBA" id="ARBA00022777"/>
    </source>
</evidence>